<gene>
    <name evidence="6" type="ORF">E3P90_04126</name>
</gene>
<keyword evidence="3 5" id="KW-0964">Secreted</keyword>
<evidence type="ECO:0000256" key="1">
    <source>
        <dbReference type="ARBA" id="ARBA00004191"/>
    </source>
</evidence>
<evidence type="ECO:0000256" key="4">
    <source>
        <dbReference type="ARBA" id="ARBA00023157"/>
    </source>
</evidence>
<keyword evidence="4 5" id="KW-1015">Disulfide bond</keyword>
<accession>A0A4T0HSF6</accession>
<comment type="caution">
    <text evidence="6">The sequence shown here is derived from an EMBL/GenBank/DDBJ whole genome shotgun (WGS) entry which is preliminary data.</text>
</comment>
<dbReference type="CDD" id="cd23507">
    <property type="entry name" value="hydrophobin_I"/>
    <property type="match status" value="1"/>
</dbReference>
<comment type="subcellular location">
    <subcellularLocation>
        <location evidence="1 5">Secreted</location>
        <location evidence="1 5">Cell wall</location>
    </subcellularLocation>
</comment>
<dbReference type="GO" id="GO:0009277">
    <property type="term" value="C:fungal-type cell wall"/>
    <property type="evidence" value="ECO:0007669"/>
    <property type="project" value="InterPro"/>
</dbReference>
<dbReference type="GO" id="GO:0005199">
    <property type="term" value="F:structural constituent of cell wall"/>
    <property type="evidence" value="ECO:0007669"/>
    <property type="project" value="InterPro"/>
</dbReference>
<dbReference type="Proteomes" id="UP000306954">
    <property type="component" value="Unassembled WGS sequence"/>
</dbReference>
<dbReference type="EMBL" id="SPOF01000110">
    <property type="protein sequence ID" value="TIB07287.1"/>
    <property type="molecule type" value="Genomic_DNA"/>
</dbReference>
<evidence type="ECO:0000256" key="5">
    <source>
        <dbReference type="RuleBase" id="RU365009"/>
    </source>
</evidence>
<sequence length="128" mass="13590">MARYKIQLHSLVNTTIQYSSNLTMIAQAVFATALVASVSAGWESKTGSCNTGKLACCDTNKKVQKSTGEESGLLHTGDVLDQVAIQCTQIPLLIGIAIEDECKNTPTCCEDVEDDGLVGINCTPIPLI</sequence>
<dbReference type="AlphaFoldDB" id="A0A4T0HSF6"/>
<evidence type="ECO:0000256" key="3">
    <source>
        <dbReference type="ARBA" id="ARBA00022525"/>
    </source>
</evidence>
<keyword evidence="2 5" id="KW-0134">Cell wall</keyword>
<dbReference type="SMART" id="SM00075">
    <property type="entry name" value="HYDRO"/>
    <property type="match status" value="1"/>
</dbReference>
<reference evidence="6 7" key="1">
    <citation type="submission" date="2019-03" db="EMBL/GenBank/DDBJ databases">
        <title>Sequencing 23 genomes of Wallemia ichthyophaga.</title>
        <authorList>
            <person name="Gostincar C."/>
        </authorList>
    </citation>
    <scope>NUCLEOTIDE SEQUENCE [LARGE SCALE GENOMIC DNA]</scope>
    <source>
        <strain evidence="6 7">EXF-8621</strain>
    </source>
</reference>
<evidence type="ECO:0000256" key="2">
    <source>
        <dbReference type="ARBA" id="ARBA00022512"/>
    </source>
</evidence>
<keyword evidence="5" id="KW-0732">Signal</keyword>
<protein>
    <recommendedName>
        <fullName evidence="5">Hydrophobin</fullName>
    </recommendedName>
</protein>
<comment type="similarity">
    <text evidence="5">Belongs to the fungal hydrophobin family.</text>
</comment>
<dbReference type="Pfam" id="PF01185">
    <property type="entry name" value="Hydrophobin"/>
    <property type="match status" value="1"/>
</dbReference>
<evidence type="ECO:0000313" key="7">
    <source>
        <dbReference type="Proteomes" id="UP000306954"/>
    </source>
</evidence>
<evidence type="ECO:0000313" key="6">
    <source>
        <dbReference type="EMBL" id="TIB07287.1"/>
    </source>
</evidence>
<organism evidence="6 7">
    <name type="scientific">Wallemia ichthyophaga</name>
    <dbReference type="NCBI Taxonomy" id="245174"/>
    <lineage>
        <taxon>Eukaryota</taxon>
        <taxon>Fungi</taxon>
        <taxon>Dikarya</taxon>
        <taxon>Basidiomycota</taxon>
        <taxon>Wallemiomycotina</taxon>
        <taxon>Wallemiomycetes</taxon>
        <taxon>Wallemiales</taxon>
        <taxon>Wallemiaceae</taxon>
        <taxon>Wallemia</taxon>
    </lineage>
</organism>
<dbReference type="InterPro" id="IPR001338">
    <property type="entry name" value="Class_I_Hydrophobin"/>
</dbReference>
<name>A0A4T0HSF6_WALIC</name>
<proteinExistence type="inferred from homology"/>